<accession>A0AAV5UIF8</accession>
<dbReference type="EMBL" id="BTSX01000006">
    <property type="protein sequence ID" value="GMT06851.1"/>
    <property type="molecule type" value="Genomic_DNA"/>
</dbReference>
<evidence type="ECO:0000313" key="1">
    <source>
        <dbReference type="EMBL" id="GMT06851.1"/>
    </source>
</evidence>
<sequence length="175" mass="20410">IEPNIACREEQTMEIVPLSYTHDGFHLPLLKRPRPLPEAEIEKQHGVYAEWKIKAFIHRDSGKVPRLSVKCKVRVRYATLEVEGRFPAFKIKIPLVSVGFVEASGLEFLDVRGRTFRLLLCGIDDIQEMRDTLRYLIIRQRVPHSIMGKEFDWKAEEVKEKQRTVSKISKWSPLN</sequence>
<evidence type="ECO:0000313" key="2">
    <source>
        <dbReference type="Proteomes" id="UP001432027"/>
    </source>
</evidence>
<protein>
    <submittedName>
        <fullName evidence="1">Uncharacterized protein</fullName>
    </submittedName>
</protein>
<gene>
    <name evidence="1" type="ORF">PENTCL1PPCAC_29025</name>
</gene>
<keyword evidence="2" id="KW-1185">Reference proteome</keyword>
<feature type="non-terminal residue" evidence="1">
    <location>
        <position position="175"/>
    </location>
</feature>
<feature type="non-terminal residue" evidence="1">
    <location>
        <position position="1"/>
    </location>
</feature>
<dbReference type="AlphaFoldDB" id="A0AAV5UIF8"/>
<organism evidence="1 2">
    <name type="scientific">Pristionchus entomophagus</name>
    <dbReference type="NCBI Taxonomy" id="358040"/>
    <lineage>
        <taxon>Eukaryota</taxon>
        <taxon>Metazoa</taxon>
        <taxon>Ecdysozoa</taxon>
        <taxon>Nematoda</taxon>
        <taxon>Chromadorea</taxon>
        <taxon>Rhabditida</taxon>
        <taxon>Rhabditina</taxon>
        <taxon>Diplogasteromorpha</taxon>
        <taxon>Diplogasteroidea</taxon>
        <taxon>Neodiplogasteridae</taxon>
        <taxon>Pristionchus</taxon>
    </lineage>
</organism>
<proteinExistence type="predicted"/>
<comment type="caution">
    <text evidence="1">The sequence shown here is derived from an EMBL/GenBank/DDBJ whole genome shotgun (WGS) entry which is preliminary data.</text>
</comment>
<dbReference type="Proteomes" id="UP001432027">
    <property type="component" value="Unassembled WGS sequence"/>
</dbReference>
<name>A0AAV5UIF8_9BILA</name>
<reference evidence="1" key="1">
    <citation type="submission" date="2023-10" db="EMBL/GenBank/DDBJ databases">
        <title>Genome assembly of Pristionchus species.</title>
        <authorList>
            <person name="Yoshida K."/>
            <person name="Sommer R.J."/>
        </authorList>
    </citation>
    <scope>NUCLEOTIDE SEQUENCE</scope>
    <source>
        <strain evidence="1">RS0144</strain>
    </source>
</reference>